<gene>
    <name evidence="1" type="ORF">PIIN_08940</name>
</gene>
<dbReference type="STRING" id="1109443.G4TUG7"/>
<reference evidence="1 2" key="1">
    <citation type="journal article" date="2011" name="PLoS Pathog.">
        <title>Endophytic Life Strategies Decoded by Genome and Transcriptome Analyses of the Mutualistic Root Symbiont Piriformospora indica.</title>
        <authorList>
            <person name="Zuccaro A."/>
            <person name="Lahrmann U."/>
            <person name="Guldener U."/>
            <person name="Langen G."/>
            <person name="Pfiffi S."/>
            <person name="Biedenkopf D."/>
            <person name="Wong P."/>
            <person name="Samans B."/>
            <person name="Grimm C."/>
            <person name="Basiewicz M."/>
            <person name="Murat C."/>
            <person name="Martin F."/>
            <person name="Kogel K.H."/>
        </authorList>
    </citation>
    <scope>NUCLEOTIDE SEQUENCE [LARGE SCALE GENOMIC DNA]</scope>
    <source>
        <strain evidence="1 2">DSM 11827</strain>
    </source>
</reference>
<dbReference type="InParanoid" id="G4TUG7"/>
<organism evidence="1 2">
    <name type="scientific">Serendipita indica (strain DSM 11827)</name>
    <name type="common">Root endophyte fungus</name>
    <name type="synonym">Piriformospora indica</name>
    <dbReference type="NCBI Taxonomy" id="1109443"/>
    <lineage>
        <taxon>Eukaryota</taxon>
        <taxon>Fungi</taxon>
        <taxon>Dikarya</taxon>
        <taxon>Basidiomycota</taxon>
        <taxon>Agaricomycotina</taxon>
        <taxon>Agaricomycetes</taxon>
        <taxon>Sebacinales</taxon>
        <taxon>Serendipitaceae</taxon>
        <taxon>Serendipita</taxon>
    </lineage>
</organism>
<dbReference type="EMBL" id="CAFZ01000379">
    <property type="protein sequence ID" value="CCA74960.1"/>
    <property type="molecule type" value="Genomic_DNA"/>
</dbReference>
<dbReference type="OrthoDB" id="2684236at2759"/>
<dbReference type="AlphaFoldDB" id="G4TUG7"/>
<keyword evidence="2" id="KW-1185">Reference proteome</keyword>
<dbReference type="PANTHER" id="PTHR34365:SF7">
    <property type="entry name" value="GLYCINE-RICH DOMAIN-CONTAINING PROTEIN 1"/>
    <property type="match status" value="1"/>
</dbReference>
<protein>
    <submittedName>
        <fullName evidence="1">Uncharacterized protein</fullName>
    </submittedName>
</protein>
<evidence type="ECO:0000313" key="1">
    <source>
        <dbReference type="EMBL" id="CCA74960.1"/>
    </source>
</evidence>
<evidence type="ECO:0000313" key="2">
    <source>
        <dbReference type="Proteomes" id="UP000007148"/>
    </source>
</evidence>
<dbReference type="OMA" id="CHISTHN"/>
<name>G4TUG7_SERID</name>
<comment type="caution">
    <text evidence="1">The sequence shown here is derived from an EMBL/GenBank/DDBJ whole genome shotgun (WGS) entry which is preliminary data.</text>
</comment>
<dbReference type="InterPro" id="IPR009836">
    <property type="entry name" value="GRDP-like"/>
</dbReference>
<dbReference type="PANTHER" id="PTHR34365">
    <property type="entry name" value="ENOLASE (DUF1399)"/>
    <property type="match status" value="1"/>
</dbReference>
<accession>G4TUG7</accession>
<dbReference type="Pfam" id="PF07173">
    <property type="entry name" value="GRDP-like"/>
    <property type="match status" value="1"/>
</dbReference>
<dbReference type="Proteomes" id="UP000007148">
    <property type="component" value="Unassembled WGS sequence"/>
</dbReference>
<proteinExistence type="predicted"/>
<sequence>MDSPHEDLPPHYDDLSMHLPPTFRVSNEDIPPLVTMTDVEAHLILLSAFAKLKQDVQNACASPATSHLHHQDAAPSCPTDPNRAWVVFVNRAVHRFDRFMSGSWSEDVPVWSETVIPPLDVIMVWHTYLLNPRIYHEDSLRRLTNFARRLAAMGSMPLTLVASTIHPTTFEPNLPSPEREAFFESTSGLAFMYTLATSFDEVLSLDCPCCNTTNNYVRWVTREGESGGGGIGFAEPLFRHKCDWCERSFTRSIMGVRRFCDEVTERRAGSKVFFAETLLQPRSGRVDEARGVALTKRILSGIYARYALEPDCKEENVIQEAVDLSTTLKWEASNLSDLIHQGLRPRKTQYQESEPLPRVQRIIAAYSTPGHASLDLVTAVLRQEGFVTKLKEVGWLCSMDGAIEGRTPALLRAIARYHAFLDLMSSKSQSLLVPTLDIDLVWHTHQLAATAYRSDTLRLLLRVPNHDDNVESTTLQAAYDTTAAAWRARYGVPYSVCGCMPDPPTTGKVKADKGKDKASRSIKTFVPCSLMMAATIVSVRRSSTSALHAPATSSRDGGSLVSLDISEADTSHPSEHNFYVSTAPVSTRLDRDLVTRDVEARTRSALIKKIPSDFWRRIQSERKERRSDHREAFTTRQGVDGPYYAYWGVSANVPHGFYGATKYKDAIGGCASGCATCGAPGGLPVCIYALIVLIES</sequence>
<dbReference type="eggNOG" id="ENOG502RYJ5">
    <property type="taxonomic scope" value="Eukaryota"/>
</dbReference>
<dbReference type="HOGENOM" id="CLU_010103_1_0_1"/>